<evidence type="ECO:0000313" key="2">
    <source>
        <dbReference type="WBParaSite" id="GPLIN_001340700"/>
    </source>
</evidence>
<accession>A0A183CKK1</accession>
<dbReference type="AlphaFoldDB" id="A0A183CKK1"/>
<keyword evidence="1" id="KW-1185">Reference proteome</keyword>
<reference evidence="2" key="3">
    <citation type="submission" date="2016-06" db="UniProtKB">
        <authorList>
            <consortium name="WormBaseParasite"/>
        </authorList>
    </citation>
    <scope>IDENTIFICATION</scope>
</reference>
<dbReference type="WBParaSite" id="GPLIN_001340700">
    <property type="protein sequence ID" value="GPLIN_001340700"/>
    <property type="gene ID" value="GPLIN_001340700"/>
</dbReference>
<name>A0A183CKK1_GLOPA</name>
<evidence type="ECO:0000313" key="1">
    <source>
        <dbReference type="Proteomes" id="UP000050741"/>
    </source>
</evidence>
<reference evidence="1" key="2">
    <citation type="submission" date="2014-05" db="EMBL/GenBank/DDBJ databases">
        <title>The genome and life-stage specific transcriptomes of Globodera pallida elucidate key aspects of plant parasitism by a cyst nematode.</title>
        <authorList>
            <person name="Cotton J.A."/>
            <person name="Lilley C.J."/>
            <person name="Jones L.M."/>
            <person name="Kikuchi T."/>
            <person name="Reid A.J."/>
            <person name="Thorpe P."/>
            <person name="Tsai I.J."/>
            <person name="Beasley H."/>
            <person name="Blok V."/>
            <person name="Cock P.J.A."/>
            <person name="Van den Akker S.E."/>
            <person name="Holroyd N."/>
            <person name="Hunt M."/>
            <person name="Mantelin S."/>
            <person name="Naghra H."/>
            <person name="Pain A."/>
            <person name="Palomares-Rius J.E."/>
            <person name="Zarowiecki M."/>
            <person name="Berriman M."/>
            <person name="Jones J.T."/>
            <person name="Urwin P.E."/>
        </authorList>
    </citation>
    <scope>NUCLEOTIDE SEQUENCE [LARGE SCALE GENOMIC DNA]</scope>
    <source>
        <strain evidence="1">Lindley</strain>
    </source>
</reference>
<organism evidence="1 2">
    <name type="scientific">Globodera pallida</name>
    <name type="common">Potato cyst nematode worm</name>
    <name type="synonym">Heterodera pallida</name>
    <dbReference type="NCBI Taxonomy" id="36090"/>
    <lineage>
        <taxon>Eukaryota</taxon>
        <taxon>Metazoa</taxon>
        <taxon>Ecdysozoa</taxon>
        <taxon>Nematoda</taxon>
        <taxon>Chromadorea</taxon>
        <taxon>Rhabditida</taxon>
        <taxon>Tylenchina</taxon>
        <taxon>Tylenchomorpha</taxon>
        <taxon>Tylenchoidea</taxon>
        <taxon>Heteroderidae</taxon>
        <taxon>Heteroderinae</taxon>
        <taxon>Globodera</taxon>
    </lineage>
</organism>
<sequence>MDNRLIVDQSPKDDTEASPVNGAVQFQANGVNPQTNLKTRLSPHIARTLNAGGRSAYMFTGSAPGCESDDEKAQAIAREIALERAGRQGLTPKRWEEAVAKLINKQKNEQMNC</sequence>
<protein>
    <submittedName>
        <fullName evidence="2">DUF4148 domain-containing protein</fullName>
    </submittedName>
</protein>
<dbReference type="Proteomes" id="UP000050741">
    <property type="component" value="Unassembled WGS sequence"/>
</dbReference>
<proteinExistence type="predicted"/>
<reference evidence="1" key="1">
    <citation type="submission" date="2013-12" db="EMBL/GenBank/DDBJ databases">
        <authorList>
            <person name="Aslett M."/>
        </authorList>
    </citation>
    <scope>NUCLEOTIDE SEQUENCE [LARGE SCALE GENOMIC DNA]</scope>
    <source>
        <strain evidence="1">Lindley</strain>
    </source>
</reference>